<sequence length="168" mass="18589">MLPITEDHLVIRTDFSDPSAWAAVQADLAQKWDDEFDIYVEIIDDPAYDGLGPEQFLAMAPADYPHQIVVLADSVTMADPERLLLVVSLEESDEEREAFLREHGYWDEETAAGGRGWENGWPQRGGVFRSTAPGVGAIAANLSVANMDLGEFATAVDEQGVFRNFENE</sequence>
<dbReference type="AlphaFoldDB" id="A0A9X1NJI4"/>
<feature type="domain" description="DUF6924" evidence="1">
    <location>
        <begin position="8"/>
        <end position="165"/>
    </location>
</feature>
<proteinExistence type="predicted"/>
<dbReference type="EMBL" id="JAJOMB010000016">
    <property type="protein sequence ID" value="MCD5314346.1"/>
    <property type="molecule type" value="Genomic_DNA"/>
</dbReference>
<gene>
    <name evidence="2" type="ORF">LR394_25910</name>
</gene>
<accession>A0A9X1NJI4</accession>
<evidence type="ECO:0000313" key="3">
    <source>
        <dbReference type="Proteomes" id="UP001138997"/>
    </source>
</evidence>
<dbReference type="Pfam" id="PF21962">
    <property type="entry name" value="DUF6924"/>
    <property type="match status" value="1"/>
</dbReference>
<comment type="caution">
    <text evidence="2">The sequence shown here is derived from an EMBL/GenBank/DDBJ whole genome shotgun (WGS) entry which is preliminary data.</text>
</comment>
<evidence type="ECO:0000313" key="2">
    <source>
        <dbReference type="EMBL" id="MCD5314346.1"/>
    </source>
</evidence>
<reference evidence="2" key="1">
    <citation type="submission" date="2021-11" db="EMBL/GenBank/DDBJ databases">
        <title>Streptomyces corallinus and Kineosporia corallina sp. nov., two new coral-derived marine actinobacteria.</title>
        <authorList>
            <person name="Buangrab K."/>
            <person name="Sutthacheep M."/>
            <person name="Yeemin T."/>
            <person name="Harunari E."/>
            <person name="Igarashi Y."/>
            <person name="Sripreechasak P."/>
            <person name="Kanchanasin P."/>
            <person name="Tanasupawat S."/>
            <person name="Phongsopitanun W."/>
        </authorList>
    </citation>
    <scope>NUCLEOTIDE SEQUENCE</scope>
    <source>
        <strain evidence="2">JCM 31032</strain>
    </source>
</reference>
<name>A0A9X1NJI4_9ACTN</name>
<evidence type="ECO:0000259" key="1">
    <source>
        <dbReference type="Pfam" id="PF21962"/>
    </source>
</evidence>
<keyword evidence="3" id="KW-1185">Reference proteome</keyword>
<dbReference type="RefSeq" id="WP_231446777.1">
    <property type="nucleotide sequence ID" value="NZ_JAJOMB010000016.1"/>
</dbReference>
<organism evidence="2 3">
    <name type="scientific">Kineosporia babensis</name>
    <dbReference type="NCBI Taxonomy" id="499548"/>
    <lineage>
        <taxon>Bacteria</taxon>
        <taxon>Bacillati</taxon>
        <taxon>Actinomycetota</taxon>
        <taxon>Actinomycetes</taxon>
        <taxon>Kineosporiales</taxon>
        <taxon>Kineosporiaceae</taxon>
        <taxon>Kineosporia</taxon>
    </lineage>
</organism>
<dbReference type="InterPro" id="IPR053832">
    <property type="entry name" value="DUF6924"/>
</dbReference>
<dbReference type="Proteomes" id="UP001138997">
    <property type="component" value="Unassembled WGS sequence"/>
</dbReference>
<protein>
    <recommendedName>
        <fullName evidence="1">DUF6924 domain-containing protein</fullName>
    </recommendedName>
</protein>